<dbReference type="EMBL" id="PKPP01008064">
    <property type="protein sequence ID" value="PWA51678.1"/>
    <property type="molecule type" value="Genomic_DNA"/>
</dbReference>
<comment type="caution">
    <text evidence="2">The sequence shown here is derived from an EMBL/GenBank/DDBJ whole genome shotgun (WGS) entry which is preliminary data.</text>
</comment>
<evidence type="ECO:0000313" key="2">
    <source>
        <dbReference type="EMBL" id="PWA51678.1"/>
    </source>
</evidence>
<dbReference type="STRING" id="35608.A0A2U1LRQ0"/>
<evidence type="ECO:0000256" key="1">
    <source>
        <dbReference type="SAM" id="Phobius"/>
    </source>
</evidence>
<gene>
    <name evidence="2" type="ORF">CTI12_AA461950</name>
</gene>
<feature type="transmembrane region" description="Helical" evidence="1">
    <location>
        <begin position="60"/>
        <end position="81"/>
    </location>
</feature>
<dbReference type="AlphaFoldDB" id="A0A2U1LRQ0"/>
<proteinExistence type="predicted"/>
<keyword evidence="3" id="KW-1185">Reference proteome</keyword>
<organism evidence="2 3">
    <name type="scientific">Artemisia annua</name>
    <name type="common">Sweet wormwood</name>
    <dbReference type="NCBI Taxonomy" id="35608"/>
    <lineage>
        <taxon>Eukaryota</taxon>
        <taxon>Viridiplantae</taxon>
        <taxon>Streptophyta</taxon>
        <taxon>Embryophyta</taxon>
        <taxon>Tracheophyta</taxon>
        <taxon>Spermatophyta</taxon>
        <taxon>Magnoliopsida</taxon>
        <taxon>eudicotyledons</taxon>
        <taxon>Gunneridae</taxon>
        <taxon>Pentapetalae</taxon>
        <taxon>asterids</taxon>
        <taxon>campanulids</taxon>
        <taxon>Asterales</taxon>
        <taxon>Asteraceae</taxon>
        <taxon>Asteroideae</taxon>
        <taxon>Anthemideae</taxon>
        <taxon>Artemisiinae</taxon>
        <taxon>Artemisia</taxon>
    </lineage>
</organism>
<keyword evidence="1" id="KW-0812">Transmembrane</keyword>
<protein>
    <submittedName>
        <fullName evidence="2">Putative sugar phosphate/phosphate translocator</fullName>
    </submittedName>
</protein>
<accession>A0A2U1LRQ0</accession>
<feature type="transmembrane region" description="Helical" evidence="1">
    <location>
        <begin position="15"/>
        <end position="39"/>
    </location>
</feature>
<evidence type="ECO:0000313" key="3">
    <source>
        <dbReference type="Proteomes" id="UP000245207"/>
    </source>
</evidence>
<keyword evidence="1" id="KW-0472">Membrane</keyword>
<name>A0A2U1LRQ0_ARTAN</name>
<sequence>MFSQMKWSYCVTVPSWSIIPSASGSGTIVSNGAIAILLIKRSLAMEKGLPIIGVFQRDGFKKMIMCNMLLTSLGVAITAYGEAKFSTLGVMLQLGAL</sequence>
<reference evidence="2 3" key="1">
    <citation type="journal article" date="2018" name="Mol. Plant">
        <title>The genome of Artemisia annua provides insight into the evolution of Asteraceae family and artemisinin biosynthesis.</title>
        <authorList>
            <person name="Shen Q."/>
            <person name="Zhang L."/>
            <person name="Liao Z."/>
            <person name="Wang S."/>
            <person name="Yan T."/>
            <person name="Shi P."/>
            <person name="Liu M."/>
            <person name="Fu X."/>
            <person name="Pan Q."/>
            <person name="Wang Y."/>
            <person name="Lv Z."/>
            <person name="Lu X."/>
            <person name="Zhang F."/>
            <person name="Jiang W."/>
            <person name="Ma Y."/>
            <person name="Chen M."/>
            <person name="Hao X."/>
            <person name="Li L."/>
            <person name="Tang Y."/>
            <person name="Lv G."/>
            <person name="Zhou Y."/>
            <person name="Sun X."/>
            <person name="Brodelius P.E."/>
            <person name="Rose J.K.C."/>
            <person name="Tang K."/>
        </authorList>
    </citation>
    <scope>NUCLEOTIDE SEQUENCE [LARGE SCALE GENOMIC DNA]</scope>
    <source>
        <strain evidence="3">cv. Huhao1</strain>
        <tissue evidence="2">Leaf</tissue>
    </source>
</reference>
<dbReference type="Proteomes" id="UP000245207">
    <property type="component" value="Unassembled WGS sequence"/>
</dbReference>
<keyword evidence="1" id="KW-1133">Transmembrane helix</keyword>
<dbReference type="OrthoDB" id="1745715at2759"/>